<dbReference type="Proteomes" id="UP000574390">
    <property type="component" value="Unassembled WGS sequence"/>
</dbReference>
<protein>
    <submittedName>
        <fullName evidence="1">Uncharacterized protein</fullName>
    </submittedName>
</protein>
<sequence length="147" mass="16925">MLLEAGFPQLRLEPQHARFMRLQDFYEATLRHLAACEAYAVVQASSVGENVPEYLIVATSKLSRPPRQASTLAMRVNFGRWLSRFLDKRGYQSWPGWFSDGRVSKCNVAALLYDTEFVPPRHASDRAETYFWRNLLGTDSVWDIPQL</sequence>
<organism evidence="1 2">
    <name type="scientific">Perkinsus olseni</name>
    <name type="common">Perkinsus atlanticus</name>
    <dbReference type="NCBI Taxonomy" id="32597"/>
    <lineage>
        <taxon>Eukaryota</taxon>
        <taxon>Sar</taxon>
        <taxon>Alveolata</taxon>
        <taxon>Perkinsozoa</taxon>
        <taxon>Perkinsea</taxon>
        <taxon>Perkinsida</taxon>
        <taxon>Perkinsidae</taxon>
        <taxon>Perkinsus</taxon>
    </lineage>
</organism>
<name>A0A7J6UDY9_PEROL</name>
<evidence type="ECO:0000313" key="1">
    <source>
        <dbReference type="EMBL" id="KAF4755444.1"/>
    </source>
</evidence>
<dbReference type="EMBL" id="JABANM010000742">
    <property type="protein sequence ID" value="KAF4755444.1"/>
    <property type="molecule type" value="Genomic_DNA"/>
</dbReference>
<proteinExistence type="predicted"/>
<feature type="non-terminal residue" evidence="1">
    <location>
        <position position="1"/>
    </location>
</feature>
<comment type="caution">
    <text evidence="1">The sequence shown here is derived from an EMBL/GenBank/DDBJ whole genome shotgun (WGS) entry which is preliminary data.</text>
</comment>
<evidence type="ECO:0000313" key="2">
    <source>
        <dbReference type="Proteomes" id="UP000574390"/>
    </source>
</evidence>
<gene>
    <name evidence="1" type="ORF">FOZ62_004829</name>
</gene>
<reference evidence="1 2" key="1">
    <citation type="submission" date="2020-04" db="EMBL/GenBank/DDBJ databases">
        <title>Perkinsus olseni comparative genomics.</title>
        <authorList>
            <person name="Bogema D.R."/>
        </authorList>
    </citation>
    <scope>NUCLEOTIDE SEQUENCE [LARGE SCALE GENOMIC DNA]</scope>
    <source>
        <strain evidence="1">ATCC PRA-205</strain>
    </source>
</reference>
<accession>A0A7J6UDY9</accession>
<dbReference type="AlphaFoldDB" id="A0A7J6UDY9"/>